<dbReference type="AlphaFoldDB" id="A0A2M7B8I2"/>
<keyword evidence="1" id="KW-1133">Transmembrane helix</keyword>
<sequence>MILNSKIDKILIGGEKMNIKELPWWLCAGLIVFLLIWKTPWMKVVEWLIMIGMGTAIVVGVVIVGFVLISIIILPWTSRSKMCDPRISLKEWEKIKTQKGGGKRKC</sequence>
<feature type="transmembrane region" description="Helical" evidence="1">
    <location>
        <begin position="21"/>
        <end position="41"/>
    </location>
</feature>
<keyword evidence="1" id="KW-0812">Transmembrane</keyword>
<dbReference type="Proteomes" id="UP000228561">
    <property type="component" value="Unassembled WGS sequence"/>
</dbReference>
<reference evidence="3" key="1">
    <citation type="submission" date="2017-09" db="EMBL/GenBank/DDBJ databases">
        <title>Depth-based differentiation of microbial function through sediment-hosted aquifers and enrichment of novel symbionts in the deep terrestrial subsurface.</title>
        <authorList>
            <person name="Probst A.J."/>
            <person name="Ladd B."/>
            <person name="Jarett J.K."/>
            <person name="Geller-Mcgrath D.E."/>
            <person name="Sieber C.M.K."/>
            <person name="Emerson J.B."/>
            <person name="Anantharaman K."/>
            <person name="Thomas B.C."/>
            <person name="Malmstrom R."/>
            <person name="Stieglmeier M."/>
            <person name="Klingl A."/>
            <person name="Woyke T."/>
            <person name="Ryan C.M."/>
            <person name="Banfield J.F."/>
        </authorList>
    </citation>
    <scope>NUCLEOTIDE SEQUENCE [LARGE SCALE GENOMIC DNA]</scope>
</reference>
<keyword evidence="1" id="KW-0472">Membrane</keyword>
<accession>A0A2M7B8I2</accession>
<proteinExistence type="predicted"/>
<evidence type="ECO:0000256" key="1">
    <source>
        <dbReference type="SAM" id="Phobius"/>
    </source>
</evidence>
<organism evidence="2 3">
    <name type="scientific">Candidatus Tagabacteria bacterium CG03_land_8_20_14_0_80_41_22</name>
    <dbReference type="NCBI Taxonomy" id="1975020"/>
    <lineage>
        <taxon>Bacteria</taxon>
        <taxon>Candidatus Tagaibacteriota</taxon>
    </lineage>
</organism>
<feature type="transmembrane region" description="Helical" evidence="1">
    <location>
        <begin position="47"/>
        <end position="76"/>
    </location>
</feature>
<dbReference type="EMBL" id="PEVG01000029">
    <property type="protein sequence ID" value="PIU99426.1"/>
    <property type="molecule type" value="Genomic_DNA"/>
</dbReference>
<evidence type="ECO:0000313" key="3">
    <source>
        <dbReference type="Proteomes" id="UP000228561"/>
    </source>
</evidence>
<name>A0A2M7B8I2_9BACT</name>
<protein>
    <submittedName>
        <fullName evidence="2">Uncharacterized protein</fullName>
    </submittedName>
</protein>
<gene>
    <name evidence="2" type="ORF">COS58_02270</name>
</gene>
<comment type="caution">
    <text evidence="2">The sequence shown here is derived from an EMBL/GenBank/DDBJ whole genome shotgun (WGS) entry which is preliminary data.</text>
</comment>
<evidence type="ECO:0000313" key="2">
    <source>
        <dbReference type="EMBL" id="PIU99426.1"/>
    </source>
</evidence>